<feature type="transmembrane region" description="Helical" evidence="1">
    <location>
        <begin position="243"/>
        <end position="264"/>
    </location>
</feature>
<accession>A0A1I6NPJ1</accession>
<reference evidence="3" key="1">
    <citation type="submission" date="2016-10" db="EMBL/GenBank/DDBJ databases">
        <authorList>
            <person name="Varghese N."/>
            <person name="Submissions S."/>
        </authorList>
    </citation>
    <scope>NUCLEOTIDE SEQUENCE [LARGE SCALE GENOMIC DNA]</scope>
    <source>
        <strain evidence="3">CGMCC 1.10683</strain>
    </source>
</reference>
<evidence type="ECO:0000313" key="2">
    <source>
        <dbReference type="EMBL" id="SFS29874.1"/>
    </source>
</evidence>
<protein>
    <recommendedName>
        <fullName evidence="4">Membrane protein involved in the export of O-antigen and teichoic acid</fullName>
    </recommendedName>
</protein>
<gene>
    <name evidence="2" type="ORF">SAMN05192570_0287</name>
</gene>
<organism evidence="2 3">
    <name type="scientific">Brevundimonas viscosa</name>
    <dbReference type="NCBI Taxonomy" id="871741"/>
    <lineage>
        <taxon>Bacteria</taxon>
        <taxon>Pseudomonadati</taxon>
        <taxon>Pseudomonadota</taxon>
        <taxon>Alphaproteobacteria</taxon>
        <taxon>Caulobacterales</taxon>
        <taxon>Caulobacteraceae</taxon>
        <taxon>Brevundimonas</taxon>
    </lineage>
</organism>
<feature type="transmembrane region" description="Helical" evidence="1">
    <location>
        <begin position="350"/>
        <end position="371"/>
    </location>
</feature>
<keyword evidence="1" id="KW-0812">Transmembrane</keyword>
<feature type="transmembrane region" description="Helical" evidence="1">
    <location>
        <begin position="377"/>
        <end position="395"/>
    </location>
</feature>
<sequence length="401" mass="42275">MFRGGMLIGAYAATSAVVLVSAVGLGQVASPADLAGVLSAFFIITLSSGLEPGTTKALLVGGLSPNVTRSQFRAIALVSALKSAVASLPLGLLWSLSDRAMPLSALVWLPILVLSGFLATDFRVLLDAQGRHTAAIWLKQSSLLIGLAVLACVIALGASLDLALAIAGVIRFVWTSLLLAWMYQSAKLGHSDEARLLQSSAGWFLDRTWLDFAVVSALAAVSGSLDRIVALRLLPPQEYNAYFILYEIMTKLWLLPYIAAPILFARRASGWVNERLVLGLYALIGLTGVAFVAGLIAMAASVPGIFQFATGLSTAPLGPLALFGLGVVVSSFTQLILVDLQARAKARWATLVTIGSLVVSGVLFYALTSWWGLSGLLTAWIVKSLVELGLSLGGLRRAVVR</sequence>
<evidence type="ECO:0008006" key="4">
    <source>
        <dbReference type="Google" id="ProtNLM"/>
    </source>
</evidence>
<feature type="transmembrane region" description="Helical" evidence="1">
    <location>
        <begin position="320"/>
        <end position="338"/>
    </location>
</feature>
<evidence type="ECO:0000313" key="3">
    <source>
        <dbReference type="Proteomes" id="UP000198788"/>
    </source>
</evidence>
<evidence type="ECO:0000256" key="1">
    <source>
        <dbReference type="SAM" id="Phobius"/>
    </source>
</evidence>
<keyword evidence="1" id="KW-1133">Transmembrane helix</keyword>
<name>A0A1I6NPJ1_9CAUL</name>
<keyword evidence="3" id="KW-1185">Reference proteome</keyword>
<keyword evidence="1" id="KW-0472">Membrane</keyword>
<feature type="transmembrane region" description="Helical" evidence="1">
    <location>
        <begin position="106"/>
        <end position="125"/>
    </location>
</feature>
<feature type="transmembrane region" description="Helical" evidence="1">
    <location>
        <begin position="276"/>
        <end position="300"/>
    </location>
</feature>
<proteinExistence type="predicted"/>
<dbReference type="EMBL" id="FOZV01000001">
    <property type="protein sequence ID" value="SFS29874.1"/>
    <property type="molecule type" value="Genomic_DNA"/>
</dbReference>
<feature type="transmembrane region" description="Helical" evidence="1">
    <location>
        <begin position="74"/>
        <end position="94"/>
    </location>
</feature>
<dbReference type="Proteomes" id="UP000198788">
    <property type="component" value="Unassembled WGS sequence"/>
</dbReference>
<feature type="transmembrane region" description="Helical" evidence="1">
    <location>
        <begin position="137"/>
        <end position="156"/>
    </location>
</feature>
<dbReference type="STRING" id="871741.SAMN05192570_0287"/>
<feature type="transmembrane region" description="Helical" evidence="1">
    <location>
        <begin position="162"/>
        <end position="183"/>
    </location>
</feature>
<dbReference type="AlphaFoldDB" id="A0A1I6NPJ1"/>